<reference evidence="8 9" key="1">
    <citation type="submission" date="2019-08" db="EMBL/GenBank/DDBJ databases">
        <title>Antarcticibacterium arcticum sp. nov., a bacterium isolated from marine sediment of the Canadian Beaufort Sea.</title>
        <authorList>
            <person name="Lee Y.M."/>
            <person name="Baek K."/>
            <person name="Lee D.-H."/>
            <person name="Shin S.C."/>
            <person name="Jin Y.K."/>
            <person name="Park Y."/>
        </authorList>
    </citation>
    <scope>NUCLEOTIDE SEQUENCE [LARGE SCALE GENOMIC DNA]</scope>
    <source>
        <strain evidence="8 9">PAMC 28998</strain>
    </source>
</reference>
<dbReference type="NCBIfam" id="TIGR00229">
    <property type="entry name" value="sensory_box"/>
    <property type="match status" value="1"/>
</dbReference>
<evidence type="ECO:0000313" key="8">
    <source>
        <dbReference type="EMBL" id="QED36572.1"/>
    </source>
</evidence>
<name>A0A5B8YF31_9FLAO</name>
<keyword evidence="4" id="KW-0808">Transferase</keyword>
<dbReference type="CDD" id="cd00130">
    <property type="entry name" value="PAS"/>
    <property type="match status" value="1"/>
</dbReference>
<accession>A0A5B8YF31</accession>
<dbReference type="SUPFAM" id="SSF47384">
    <property type="entry name" value="Homodimeric domain of signal transducing histidine kinase"/>
    <property type="match status" value="1"/>
</dbReference>
<dbReference type="EC" id="2.7.13.3" evidence="2"/>
<dbReference type="Pfam" id="PF02518">
    <property type="entry name" value="HATPase_c"/>
    <property type="match status" value="1"/>
</dbReference>
<evidence type="ECO:0000256" key="3">
    <source>
        <dbReference type="ARBA" id="ARBA00022553"/>
    </source>
</evidence>
<evidence type="ECO:0000256" key="4">
    <source>
        <dbReference type="ARBA" id="ARBA00022679"/>
    </source>
</evidence>
<dbReference type="RefSeq" id="WP_146830515.1">
    <property type="nucleotide sequence ID" value="NZ_CP042476.1"/>
</dbReference>
<keyword evidence="9" id="KW-1185">Reference proteome</keyword>
<dbReference type="Gene3D" id="3.30.565.10">
    <property type="entry name" value="Histidine kinase-like ATPase, C-terminal domain"/>
    <property type="match status" value="1"/>
</dbReference>
<evidence type="ECO:0000313" key="9">
    <source>
        <dbReference type="Proteomes" id="UP000321954"/>
    </source>
</evidence>
<dbReference type="InterPro" id="IPR005467">
    <property type="entry name" value="His_kinase_dom"/>
</dbReference>
<feature type="domain" description="Histidine kinase" evidence="6">
    <location>
        <begin position="569"/>
        <end position="778"/>
    </location>
</feature>
<evidence type="ECO:0000259" key="7">
    <source>
        <dbReference type="PROSITE" id="PS50112"/>
    </source>
</evidence>
<dbReference type="InterPro" id="IPR003661">
    <property type="entry name" value="HisK_dim/P_dom"/>
</dbReference>
<dbReference type="KEGG" id="anp:FK178_02065"/>
<dbReference type="InterPro" id="IPR036097">
    <property type="entry name" value="HisK_dim/P_sf"/>
</dbReference>
<comment type="catalytic activity">
    <reaction evidence="1">
        <text>ATP + protein L-histidine = ADP + protein N-phospho-L-histidine.</text>
        <dbReference type="EC" id="2.7.13.3"/>
    </reaction>
</comment>
<dbReference type="OrthoDB" id="5401121at2"/>
<sequence>MEVRNESKKIHVKRDKFKNARTFLDQLPILIITNIDNQRIEFINNMVEACCGAKANDILNETLNFHKDLLHPGDYLNYISHLKSFKANEEREICLRLKNCEGNWDTYIFKERLYTWNPNNEDRKAVISLGYKWVDDKKGNGHRGASVNNHTTKNSYHHLINSIDEAYCIIEMIFDKKGTAVDYLFLDTNPAFHRNVDLDDPIGKTMREMQPHLEEHWFETYGKVALTGKSIRFQEQAATPDKLWLDVYAFKIGHPYSSRVAITFHNITERKIAEEALIKTKLELEERGRQKEEELSENNRLLQTVFDSMNQGIVVFKTLYDQNGNISDFLFLRTNEILRHQYIGFDPVGKTYTEISRHGVEMGFFDAFKKVIETKETLDREVFYDKEGYNHWFRLIARTQDSLLIATIEDITARKLEAQKLKDAVRFKRQLVQTSPDTIIIINLDKFSVRYINQDMLARAGMTRKRILGLSLEEMITYIHPRDRESVMDFHRKILKSSEKDVLDIDFRVKTKGSDWEWFNARGKIFNRKNNTWVEEYVLLVRNITEQKDTQRALLNAERLSIQGEIARTFAHELRNPLASIRMTSDVIQHKIEGPQKKLLANYFKILSRSTKVLNNLVSNLLNSANYSTPILEKIDLAHCVNITLEKAADRIYLTGIKLVKKYKGPYYIMADAEKLQIALLNIIVNACEATPPDEGIIELSISRLKSDFKLSITDNGIGLEQEQISRLFDAFYTNKATGIGIGLNSVKNILEDHDARIEVSSKVNEGTTFHILFHDANMQ</sequence>
<dbReference type="SMART" id="SM00388">
    <property type="entry name" value="HisKA"/>
    <property type="match status" value="1"/>
</dbReference>
<dbReference type="Gene3D" id="3.30.450.20">
    <property type="entry name" value="PAS domain"/>
    <property type="match status" value="3"/>
</dbReference>
<dbReference type="SUPFAM" id="SSF55785">
    <property type="entry name" value="PYP-like sensor domain (PAS domain)"/>
    <property type="match status" value="2"/>
</dbReference>
<dbReference type="SMART" id="SM00387">
    <property type="entry name" value="HATPase_c"/>
    <property type="match status" value="1"/>
</dbReference>
<evidence type="ECO:0000256" key="2">
    <source>
        <dbReference type="ARBA" id="ARBA00012438"/>
    </source>
</evidence>
<dbReference type="InterPro" id="IPR000014">
    <property type="entry name" value="PAS"/>
</dbReference>
<feature type="domain" description="PAS" evidence="7">
    <location>
        <begin position="424"/>
        <end position="498"/>
    </location>
</feature>
<evidence type="ECO:0000256" key="5">
    <source>
        <dbReference type="ARBA" id="ARBA00022777"/>
    </source>
</evidence>
<dbReference type="AlphaFoldDB" id="A0A5B8YF31"/>
<dbReference type="PROSITE" id="PS50112">
    <property type="entry name" value="PAS"/>
    <property type="match status" value="1"/>
</dbReference>
<evidence type="ECO:0000259" key="6">
    <source>
        <dbReference type="PROSITE" id="PS50109"/>
    </source>
</evidence>
<dbReference type="EMBL" id="CP042476">
    <property type="protein sequence ID" value="QED36572.1"/>
    <property type="molecule type" value="Genomic_DNA"/>
</dbReference>
<dbReference type="Gene3D" id="1.10.287.130">
    <property type="match status" value="1"/>
</dbReference>
<proteinExistence type="predicted"/>
<organism evidence="8 9">
    <name type="scientific">Antarcticibacterium arcticum</name>
    <dbReference type="NCBI Taxonomy" id="2585771"/>
    <lineage>
        <taxon>Bacteria</taxon>
        <taxon>Pseudomonadati</taxon>
        <taxon>Bacteroidota</taxon>
        <taxon>Flavobacteriia</taxon>
        <taxon>Flavobacteriales</taxon>
        <taxon>Flavobacteriaceae</taxon>
        <taxon>Antarcticibacterium</taxon>
    </lineage>
</organism>
<dbReference type="PANTHER" id="PTHR43304">
    <property type="entry name" value="PHYTOCHROME-LIKE PROTEIN CPH1"/>
    <property type="match status" value="1"/>
</dbReference>
<dbReference type="Proteomes" id="UP000321954">
    <property type="component" value="Chromosome"/>
</dbReference>
<dbReference type="PANTHER" id="PTHR43304:SF1">
    <property type="entry name" value="PAC DOMAIN-CONTAINING PROTEIN"/>
    <property type="match status" value="1"/>
</dbReference>
<gene>
    <name evidence="8" type="ORF">FK178_02065</name>
</gene>
<protein>
    <recommendedName>
        <fullName evidence="2">histidine kinase</fullName>
        <ecNumber evidence="2">2.7.13.3</ecNumber>
    </recommendedName>
</protein>
<dbReference type="SUPFAM" id="SSF55874">
    <property type="entry name" value="ATPase domain of HSP90 chaperone/DNA topoisomerase II/histidine kinase"/>
    <property type="match status" value="1"/>
</dbReference>
<dbReference type="InterPro" id="IPR035965">
    <property type="entry name" value="PAS-like_dom_sf"/>
</dbReference>
<dbReference type="InterPro" id="IPR013655">
    <property type="entry name" value="PAS_fold_3"/>
</dbReference>
<keyword evidence="5" id="KW-0418">Kinase</keyword>
<dbReference type="InterPro" id="IPR003594">
    <property type="entry name" value="HATPase_dom"/>
</dbReference>
<dbReference type="GO" id="GO:0000155">
    <property type="term" value="F:phosphorelay sensor kinase activity"/>
    <property type="evidence" value="ECO:0007669"/>
    <property type="project" value="InterPro"/>
</dbReference>
<dbReference type="PROSITE" id="PS50109">
    <property type="entry name" value="HIS_KIN"/>
    <property type="match status" value="1"/>
</dbReference>
<dbReference type="CDD" id="cd00082">
    <property type="entry name" value="HisKA"/>
    <property type="match status" value="1"/>
</dbReference>
<evidence type="ECO:0000256" key="1">
    <source>
        <dbReference type="ARBA" id="ARBA00000085"/>
    </source>
</evidence>
<dbReference type="InterPro" id="IPR036890">
    <property type="entry name" value="HATPase_C_sf"/>
</dbReference>
<dbReference type="InterPro" id="IPR004358">
    <property type="entry name" value="Sig_transdc_His_kin-like_C"/>
</dbReference>
<dbReference type="Pfam" id="PF00512">
    <property type="entry name" value="HisKA"/>
    <property type="match status" value="1"/>
</dbReference>
<dbReference type="Pfam" id="PF08447">
    <property type="entry name" value="PAS_3"/>
    <property type="match status" value="1"/>
</dbReference>
<dbReference type="PRINTS" id="PR00344">
    <property type="entry name" value="BCTRLSENSOR"/>
</dbReference>
<keyword evidence="3" id="KW-0597">Phosphoprotein</keyword>
<dbReference type="InterPro" id="IPR052162">
    <property type="entry name" value="Sensor_kinase/Photoreceptor"/>
</dbReference>